<sequence length="117" mass="12743">MQQSLAMFQCHNLSFALQFKNSAAGSIGPQPTGSMKNYQRDIKSHLQGLHDLSPSQISDRGVCIAQNTCLKNITRPFDVNKHFTVTKAPVVRDVKPSVAITPRFSAALESTLSISVA</sequence>
<name>A0A6G1PYY4_CHAAH</name>
<protein>
    <submittedName>
        <fullName evidence="1">Uncharacterized protein</fullName>
    </submittedName>
</protein>
<evidence type="ECO:0000313" key="1">
    <source>
        <dbReference type="EMBL" id="KAF3695188.1"/>
    </source>
</evidence>
<organism evidence="1 2">
    <name type="scientific">Channa argus</name>
    <name type="common">Northern snakehead</name>
    <name type="synonym">Ophicephalus argus</name>
    <dbReference type="NCBI Taxonomy" id="215402"/>
    <lineage>
        <taxon>Eukaryota</taxon>
        <taxon>Metazoa</taxon>
        <taxon>Chordata</taxon>
        <taxon>Craniata</taxon>
        <taxon>Vertebrata</taxon>
        <taxon>Euteleostomi</taxon>
        <taxon>Actinopterygii</taxon>
        <taxon>Neopterygii</taxon>
        <taxon>Teleostei</taxon>
        <taxon>Neoteleostei</taxon>
        <taxon>Acanthomorphata</taxon>
        <taxon>Anabantaria</taxon>
        <taxon>Anabantiformes</taxon>
        <taxon>Channoidei</taxon>
        <taxon>Channidae</taxon>
        <taxon>Channa</taxon>
    </lineage>
</organism>
<dbReference type="AlphaFoldDB" id="A0A6G1PYY4"/>
<reference evidence="2" key="2">
    <citation type="submission" date="2019-02" db="EMBL/GenBank/DDBJ databases">
        <title>Opniocepnalus argus Var Kimnra genome.</title>
        <authorList>
            <person name="Zhou C."/>
            <person name="Xiao S."/>
        </authorList>
    </citation>
    <scope>NUCLEOTIDE SEQUENCE [LARGE SCALE GENOMIC DNA]</scope>
</reference>
<proteinExistence type="predicted"/>
<keyword evidence="2" id="KW-1185">Reference proteome</keyword>
<reference evidence="1 2" key="1">
    <citation type="submission" date="2019-02" db="EMBL/GenBank/DDBJ databases">
        <title>Opniocepnalus argus genome.</title>
        <authorList>
            <person name="Zhou C."/>
            <person name="Xiao S."/>
        </authorList>
    </citation>
    <scope>NUCLEOTIDE SEQUENCE [LARGE SCALE GENOMIC DNA]</scope>
    <source>
        <strain evidence="1">OARG1902GOOAL</strain>
        <tissue evidence="1">Muscle</tissue>
    </source>
</reference>
<evidence type="ECO:0000313" key="2">
    <source>
        <dbReference type="Proteomes" id="UP000503349"/>
    </source>
</evidence>
<dbReference type="Proteomes" id="UP000503349">
    <property type="component" value="Chromosome 10"/>
</dbReference>
<dbReference type="EMBL" id="CM015721">
    <property type="protein sequence ID" value="KAF3695188.1"/>
    <property type="molecule type" value="Genomic_DNA"/>
</dbReference>
<accession>A0A6G1PYY4</accession>
<gene>
    <name evidence="1" type="ORF">EXN66_Car010864</name>
</gene>